<dbReference type="Gene3D" id="1.20.1640.10">
    <property type="entry name" value="Multidrug efflux transporter AcrB transmembrane domain"/>
    <property type="match status" value="1"/>
</dbReference>
<evidence type="ECO:0000313" key="11">
    <source>
        <dbReference type="Proteomes" id="UP000272474"/>
    </source>
</evidence>
<comment type="caution">
    <text evidence="10">The sequence shown here is derived from an EMBL/GenBank/DDBJ whole genome shotgun (WGS) entry which is preliminary data.</text>
</comment>
<dbReference type="RefSeq" id="WP_120683200.1">
    <property type="nucleotide sequence ID" value="NZ_RBAL01000017.1"/>
</dbReference>
<feature type="transmembrane region" description="Helical" evidence="8">
    <location>
        <begin position="104"/>
        <end position="122"/>
    </location>
</feature>
<comment type="similarity">
    <text evidence="2">Belongs to the resistance-nodulation-cell division (RND) (TC 2.A.6) family. MmpL subfamily.</text>
</comment>
<evidence type="ECO:0000256" key="2">
    <source>
        <dbReference type="ARBA" id="ARBA00010157"/>
    </source>
</evidence>
<name>A0A3A9YRC6_9ACTN</name>
<feature type="domain" description="Membrane transport protein MMPL" evidence="9">
    <location>
        <begin position="34"/>
        <end position="137"/>
    </location>
</feature>
<evidence type="ECO:0000256" key="6">
    <source>
        <dbReference type="ARBA" id="ARBA00023136"/>
    </source>
</evidence>
<keyword evidence="4 8" id="KW-0812">Transmembrane</keyword>
<evidence type="ECO:0000313" key="10">
    <source>
        <dbReference type="EMBL" id="RKN38543.1"/>
    </source>
</evidence>
<sequence>MAGALVWVLQRGHLSGALGLTPTGSLEPSIPMPMHCVTHGLSMDCDVFLLSRIREEHAHTGDTRRAVAAGLRRTAPLITAAAGILVLTFAAYTRSGVVFLKELGLGTGLVVLTDATLVRLVLLPAAMRLAGRATWWVPGPLRCLHARFGRPEAPRPPGPRRTAAGVGGSTAQG</sequence>
<keyword evidence="3" id="KW-1003">Cell membrane</keyword>
<dbReference type="EMBL" id="RBAL01000017">
    <property type="protein sequence ID" value="RKN38543.1"/>
    <property type="molecule type" value="Genomic_DNA"/>
</dbReference>
<evidence type="ECO:0000256" key="4">
    <source>
        <dbReference type="ARBA" id="ARBA00022692"/>
    </source>
</evidence>
<dbReference type="AlphaFoldDB" id="A0A3A9YRC6"/>
<accession>A0A3A9YRC6</accession>
<comment type="subcellular location">
    <subcellularLocation>
        <location evidence="1">Cell membrane</location>
        <topology evidence="1">Multi-pass membrane protein</topology>
    </subcellularLocation>
</comment>
<dbReference type="GO" id="GO:0005886">
    <property type="term" value="C:plasma membrane"/>
    <property type="evidence" value="ECO:0007669"/>
    <property type="project" value="UniProtKB-SubCell"/>
</dbReference>
<evidence type="ECO:0000256" key="7">
    <source>
        <dbReference type="SAM" id="MobiDB-lite"/>
    </source>
</evidence>
<feature type="transmembrane region" description="Helical" evidence="8">
    <location>
        <begin position="74"/>
        <end position="92"/>
    </location>
</feature>
<dbReference type="InterPro" id="IPR004869">
    <property type="entry name" value="MMPL_dom"/>
</dbReference>
<feature type="region of interest" description="Disordered" evidence="7">
    <location>
        <begin position="148"/>
        <end position="173"/>
    </location>
</feature>
<dbReference type="SUPFAM" id="SSF82866">
    <property type="entry name" value="Multidrug efflux transporter AcrB transmembrane domain"/>
    <property type="match status" value="1"/>
</dbReference>
<keyword evidence="11" id="KW-1185">Reference proteome</keyword>
<evidence type="ECO:0000256" key="1">
    <source>
        <dbReference type="ARBA" id="ARBA00004651"/>
    </source>
</evidence>
<dbReference type="Pfam" id="PF03176">
    <property type="entry name" value="MMPL"/>
    <property type="match status" value="1"/>
</dbReference>
<dbReference type="InterPro" id="IPR050545">
    <property type="entry name" value="Mycobact_MmpL"/>
</dbReference>
<protein>
    <recommendedName>
        <fullName evidence="9">Membrane transport protein MMPL domain-containing protein</fullName>
    </recommendedName>
</protein>
<reference evidence="10 11" key="1">
    <citation type="journal article" date="2014" name="Int. J. Syst. Evol. Microbiol.">
        <title>Streptomyces hoynatensis sp. nov., isolated from deep marine sediment.</title>
        <authorList>
            <person name="Veyisoglu A."/>
            <person name="Sahin N."/>
        </authorList>
    </citation>
    <scope>NUCLEOTIDE SEQUENCE [LARGE SCALE GENOMIC DNA]</scope>
    <source>
        <strain evidence="10 11">KCTC 29097</strain>
    </source>
</reference>
<keyword evidence="6 8" id="KW-0472">Membrane</keyword>
<dbReference type="PANTHER" id="PTHR33406:SF11">
    <property type="entry name" value="MEMBRANE PROTEIN SCO6666-RELATED"/>
    <property type="match status" value="1"/>
</dbReference>
<evidence type="ECO:0000256" key="8">
    <source>
        <dbReference type="SAM" id="Phobius"/>
    </source>
</evidence>
<keyword evidence="5 8" id="KW-1133">Transmembrane helix</keyword>
<dbReference type="PANTHER" id="PTHR33406">
    <property type="entry name" value="MEMBRANE PROTEIN MJ1562-RELATED"/>
    <property type="match status" value="1"/>
</dbReference>
<dbReference type="OrthoDB" id="7051771at2"/>
<evidence type="ECO:0000256" key="5">
    <source>
        <dbReference type="ARBA" id="ARBA00022989"/>
    </source>
</evidence>
<dbReference type="Proteomes" id="UP000272474">
    <property type="component" value="Unassembled WGS sequence"/>
</dbReference>
<evidence type="ECO:0000256" key="3">
    <source>
        <dbReference type="ARBA" id="ARBA00022475"/>
    </source>
</evidence>
<organism evidence="10 11">
    <name type="scientific">Streptomyces hoynatensis</name>
    <dbReference type="NCBI Taxonomy" id="1141874"/>
    <lineage>
        <taxon>Bacteria</taxon>
        <taxon>Bacillati</taxon>
        <taxon>Actinomycetota</taxon>
        <taxon>Actinomycetes</taxon>
        <taxon>Kitasatosporales</taxon>
        <taxon>Streptomycetaceae</taxon>
        <taxon>Streptomyces</taxon>
    </lineage>
</organism>
<evidence type="ECO:0000259" key="9">
    <source>
        <dbReference type="Pfam" id="PF03176"/>
    </source>
</evidence>
<gene>
    <name evidence="10" type="ORF">D7294_24040</name>
</gene>
<proteinExistence type="inferred from homology"/>